<keyword evidence="2" id="KW-0547">Nucleotide-binding</keyword>
<dbReference type="GO" id="GO:0016887">
    <property type="term" value="F:ATP hydrolysis activity"/>
    <property type="evidence" value="ECO:0007669"/>
    <property type="project" value="InterPro"/>
</dbReference>
<feature type="domain" description="ABC transporter" evidence="4">
    <location>
        <begin position="2"/>
        <end position="230"/>
    </location>
</feature>
<dbReference type="CDD" id="cd03230">
    <property type="entry name" value="ABC_DR_subfamily_A"/>
    <property type="match status" value="1"/>
</dbReference>
<keyword evidence="3 5" id="KW-0067">ATP-binding</keyword>
<name>A0A5B8ZAS1_CYTDA</name>
<reference evidence="6" key="1">
    <citation type="submission" date="2019-08" db="EMBL/GenBank/DDBJ databases">
        <authorList>
            <person name="Zheng X."/>
        </authorList>
    </citation>
    <scope>NUCLEOTIDE SEQUENCE [LARGE SCALE GENOMIC DNA]</scope>
    <source>
        <strain evidence="6">FJAT-25496</strain>
    </source>
</reference>
<dbReference type="InterPro" id="IPR017871">
    <property type="entry name" value="ABC_transporter-like_CS"/>
</dbReference>
<dbReference type="InterPro" id="IPR003439">
    <property type="entry name" value="ABC_transporter-like_ATP-bd"/>
</dbReference>
<sequence length="284" mass="32441">MIDVSNLEYAYPGQKDKIIQGISFSIQKGEIFGFLGPSGAGKSTTQKILIGLLKGYSGSVKVADKEVRDLNRDYYEKIGVTFEFPNFYSKFSALENLLHFKRLYSVETADPIQLLHSVGLEKFQNTKVAAFSKGMKMRLNFIRSLLNDPDIIFLDEPTSGLDPANSRIMREKIMDLKRMGKTIVITTHNMALAEELCDRVAFIVDGKISLIDSPKNLKRQKSKKIVQIEFKEKQEIKTAEFYLDRLKKDDRFIQLIQHHEILTIHTQEATLEDIFIEVTGRGLQ</sequence>
<dbReference type="PROSITE" id="PS00211">
    <property type="entry name" value="ABC_TRANSPORTER_1"/>
    <property type="match status" value="1"/>
</dbReference>
<dbReference type="AlphaFoldDB" id="A0A5B8ZAS1"/>
<dbReference type="SMART" id="SM00382">
    <property type="entry name" value="AAA"/>
    <property type="match status" value="1"/>
</dbReference>
<evidence type="ECO:0000259" key="4">
    <source>
        <dbReference type="PROSITE" id="PS50893"/>
    </source>
</evidence>
<organism evidence="5 6">
    <name type="scientific">Cytobacillus dafuensis</name>
    <name type="common">Bacillus dafuensis</name>
    <dbReference type="NCBI Taxonomy" id="1742359"/>
    <lineage>
        <taxon>Bacteria</taxon>
        <taxon>Bacillati</taxon>
        <taxon>Bacillota</taxon>
        <taxon>Bacilli</taxon>
        <taxon>Bacillales</taxon>
        <taxon>Bacillaceae</taxon>
        <taxon>Cytobacillus</taxon>
    </lineage>
</organism>
<dbReference type="Proteomes" id="UP000321555">
    <property type="component" value="Chromosome"/>
</dbReference>
<dbReference type="PROSITE" id="PS50893">
    <property type="entry name" value="ABC_TRANSPORTER_2"/>
    <property type="match status" value="1"/>
</dbReference>
<evidence type="ECO:0000313" key="6">
    <source>
        <dbReference type="Proteomes" id="UP000321555"/>
    </source>
</evidence>
<accession>A0A5B8ZAS1</accession>
<dbReference type="STRING" id="1742359.GCA_001439625_03029"/>
<proteinExistence type="predicted"/>
<dbReference type="KEGG" id="bda:FSZ17_22390"/>
<dbReference type="PANTHER" id="PTHR42711:SF18">
    <property type="entry name" value="ABC TRANSPORTER, ATP-BINDING PROTEIN"/>
    <property type="match status" value="1"/>
</dbReference>
<keyword evidence="1" id="KW-0813">Transport</keyword>
<dbReference type="PANTHER" id="PTHR42711">
    <property type="entry name" value="ABC TRANSPORTER ATP-BINDING PROTEIN"/>
    <property type="match status" value="1"/>
</dbReference>
<evidence type="ECO:0000256" key="2">
    <source>
        <dbReference type="ARBA" id="ARBA00022741"/>
    </source>
</evidence>
<dbReference type="OrthoDB" id="9804819at2"/>
<evidence type="ECO:0000256" key="3">
    <source>
        <dbReference type="ARBA" id="ARBA00022840"/>
    </source>
</evidence>
<dbReference type="SUPFAM" id="SSF52540">
    <property type="entry name" value="P-loop containing nucleoside triphosphate hydrolases"/>
    <property type="match status" value="1"/>
</dbReference>
<evidence type="ECO:0000313" key="5">
    <source>
        <dbReference type="EMBL" id="QED50235.1"/>
    </source>
</evidence>
<gene>
    <name evidence="5" type="ORF">FSZ17_22390</name>
</gene>
<evidence type="ECO:0000256" key="1">
    <source>
        <dbReference type="ARBA" id="ARBA00022448"/>
    </source>
</evidence>
<dbReference type="EMBL" id="CP042593">
    <property type="protein sequence ID" value="QED50235.1"/>
    <property type="molecule type" value="Genomic_DNA"/>
</dbReference>
<dbReference type="Gene3D" id="3.40.50.300">
    <property type="entry name" value="P-loop containing nucleotide triphosphate hydrolases"/>
    <property type="match status" value="1"/>
</dbReference>
<dbReference type="InterPro" id="IPR027417">
    <property type="entry name" value="P-loop_NTPase"/>
</dbReference>
<protein>
    <submittedName>
        <fullName evidence="5">ABC transporter ATP-binding protein</fullName>
    </submittedName>
</protein>
<keyword evidence="6" id="KW-1185">Reference proteome</keyword>
<dbReference type="InterPro" id="IPR003593">
    <property type="entry name" value="AAA+_ATPase"/>
</dbReference>
<dbReference type="Pfam" id="PF00005">
    <property type="entry name" value="ABC_tran"/>
    <property type="match status" value="1"/>
</dbReference>
<dbReference type="GO" id="GO:0005524">
    <property type="term" value="F:ATP binding"/>
    <property type="evidence" value="ECO:0007669"/>
    <property type="project" value="UniProtKB-KW"/>
</dbReference>
<dbReference type="InterPro" id="IPR050763">
    <property type="entry name" value="ABC_transporter_ATP-binding"/>
</dbReference>